<protein>
    <recommendedName>
        <fullName evidence="8">PUM-HD domain-containing protein</fullName>
    </recommendedName>
</protein>
<evidence type="ECO:0000259" key="8">
    <source>
        <dbReference type="PROSITE" id="PS50303"/>
    </source>
</evidence>
<dbReference type="EMBL" id="JAXIOK010000010">
    <property type="protein sequence ID" value="KAK4761077.1"/>
    <property type="molecule type" value="Genomic_DNA"/>
</dbReference>
<dbReference type="GO" id="GO:0005737">
    <property type="term" value="C:cytoplasm"/>
    <property type="evidence" value="ECO:0007669"/>
    <property type="project" value="UniProtKB-SubCell"/>
</dbReference>
<feature type="repeat" description="Pumilio" evidence="7">
    <location>
        <begin position="507"/>
        <end position="542"/>
    </location>
</feature>
<dbReference type="InterPro" id="IPR033133">
    <property type="entry name" value="PUM-HD"/>
</dbReference>
<comment type="function">
    <text evidence="6">Sequence-specific RNA-binding protein that regulates translation and mRNA stability by binding the 3'-UTR of target mRNAs. Binds the APUM-binding elements (APBEs) in the 3'-UTR mRNA sequence of CLV1, PNH, WUS and FAS2.</text>
</comment>
<dbReference type="Gene3D" id="1.25.10.10">
    <property type="entry name" value="Leucine-rich Repeat Variant"/>
    <property type="match status" value="1"/>
</dbReference>
<dbReference type="AlphaFoldDB" id="A0AAN7KBY1"/>
<keyword evidence="5" id="KW-0694">RNA-binding</keyword>
<comment type="subcellular location">
    <subcellularLocation>
        <location evidence="1">Cytoplasm</location>
    </subcellularLocation>
</comment>
<comment type="caution">
    <text evidence="9">The sequence shown here is derived from an EMBL/GenBank/DDBJ whole genome shotgun (WGS) entry which is preliminary data.</text>
</comment>
<dbReference type="PROSITE" id="PS50302">
    <property type="entry name" value="PUM"/>
    <property type="match status" value="7"/>
</dbReference>
<evidence type="ECO:0000256" key="7">
    <source>
        <dbReference type="PROSITE-ProRule" id="PRU00317"/>
    </source>
</evidence>
<feature type="repeat" description="Pumilio" evidence="7">
    <location>
        <begin position="471"/>
        <end position="506"/>
    </location>
</feature>
<feature type="domain" description="PUM-HD" evidence="8">
    <location>
        <begin position="451"/>
        <end position="791"/>
    </location>
</feature>
<keyword evidence="3" id="KW-0677">Repeat</keyword>
<dbReference type="GO" id="GO:0003729">
    <property type="term" value="F:mRNA binding"/>
    <property type="evidence" value="ECO:0007669"/>
    <property type="project" value="TreeGrafter"/>
</dbReference>
<dbReference type="PROSITE" id="PS50303">
    <property type="entry name" value="PUM_HD"/>
    <property type="match status" value="1"/>
</dbReference>
<dbReference type="Proteomes" id="UP001345219">
    <property type="component" value="Chromosome 5"/>
</dbReference>
<dbReference type="Pfam" id="PF07990">
    <property type="entry name" value="NABP"/>
    <property type="match status" value="1"/>
</dbReference>
<evidence type="ECO:0000256" key="2">
    <source>
        <dbReference type="ARBA" id="ARBA00022490"/>
    </source>
</evidence>
<reference evidence="9 10" key="1">
    <citation type="journal article" date="2023" name="Hortic Res">
        <title>Pangenome of water caltrop reveals structural variations and asymmetric subgenome divergence after allopolyploidization.</title>
        <authorList>
            <person name="Zhang X."/>
            <person name="Chen Y."/>
            <person name="Wang L."/>
            <person name="Yuan Y."/>
            <person name="Fang M."/>
            <person name="Shi L."/>
            <person name="Lu R."/>
            <person name="Comes H.P."/>
            <person name="Ma Y."/>
            <person name="Chen Y."/>
            <person name="Huang G."/>
            <person name="Zhou Y."/>
            <person name="Zheng Z."/>
            <person name="Qiu Y."/>
        </authorList>
    </citation>
    <scope>NUCLEOTIDE SEQUENCE [LARGE SCALE GENOMIC DNA]</scope>
    <source>
        <tissue evidence="9">Roots</tissue>
    </source>
</reference>
<feature type="repeat" description="Pumilio" evidence="7">
    <location>
        <begin position="615"/>
        <end position="651"/>
    </location>
</feature>
<proteinExistence type="predicted"/>
<dbReference type="SMART" id="SM00025">
    <property type="entry name" value="Pumilio"/>
    <property type="match status" value="8"/>
</dbReference>
<evidence type="ECO:0000313" key="9">
    <source>
        <dbReference type="EMBL" id="KAK4761077.1"/>
    </source>
</evidence>
<name>A0AAN7KBY1_9MYRT</name>
<dbReference type="FunFam" id="1.25.10.10:FF:000004">
    <property type="entry name" value="Pumilio homolog 1 isoform 2"/>
    <property type="match status" value="1"/>
</dbReference>
<gene>
    <name evidence="9" type="ORF">SAY87_005970</name>
</gene>
<feature type="repeat" description="Pumilio" evidence="7">
    <location>
        <begin position="688"/>
        <end position="723"/>
    </location>
</feature>
<dbReference type="PANTHER" id="PTHR12537">
    <property type="entry name" value="RNA BINDING PROTEIN PUMILIO-RELATED"/>
    <property type="match status" value="1"/>
</dbReference>
<dbReference type="InterPro" id="IPR016024">
    <property type="entry name" value="ARM-type_fold"/>
</dbReference>
<feature type="repeat" description="Pumilio" evidence="7">
    <location>
        <begin position="652"/>
        <end position="687"/>
    </location>
</feature>
<organism evidence="9 10">
    <name type="scientific">Trapa incisa</name>
    <dbReference type="NCBI Taxonomy" id="236973"/>
    <lineage>
        <taxon>Eukaryota</taxon>
        <taxon>Viridiplantae</taxon>
        <taxon>Streptophyta</taxon>
        <taxon>Embryophyta</taxon>
        <taxon>Tracheophyta</taxon>
        <taxon>Spermatophyta</taxon>
        <taxon>Magnoliopsida</taxon>
        <taxon>eudicotyledons</taxon>
        <taxon>Gunneridae</taxon>
        <taxon>Pentapetalae</taxon>
        <taxon>rosids</taxon>
        <taxon>malvids</taxon>
        <taxon>Myrtales</taxon>
        <taxon>Lythraceae</taxon>
        <taxon>Trapa</taxon>
    </lineage>
</organism>
<evidence type="ECO:0000256" key="3">
    <source>
        <dbReference type="ARBA" id="ARBA00022737"/>
    </source>
</evidence>
<feature type="repeat" description="Pumilio" evidence="7">
    <location>
        <begin position="543"/>
        <end position="579"/>
    </location>
</feature>
<feature type="repeat" description="Pumilio" evidence="7">
    <location>
        <begin position="724"/>
        <end position="765"/>
    </location>
</feature>
<sequence>MDGMVKGYMPLVDQNDISSAGRHKSLVDLIQEDFPRTPSPVYQSHSSSHASKEGLDHDLQALSLNASSIEVSKISESSLSSIDVGAQISAADEPSQTSLTEDELDSREVNLGNVASISGLDVFTSGENSVSGNTKLTFGGKVHANRGSTQRVTPLQIPAGQDQVHFQGGSHPQGHMGWFSLQDQRAFSEGQPMLHSPRVALPLYADAANYMTSYPYYPNLQPQGVFTPQYGLGGYALGSAIGPPYMAAYPLPGALSMPFDATSSPNFNGRTGNVNAAQGIPSMGDIHHMSKIYGQQAIAYQPPFVDPIQVQYFHHPFDDTYTVSGQFGRFIRGGPGGHSNYFVSQNKALITNPMDDQKFQFSANVGMGISSIRKGDIVNSNYYGSNPSLGVMTQFPISPLASPVLSSSTVGGFDHFAQRNEMRPFQGSPRNGGMYNPWQGPRGASKFDDLKRNSFLEEPKSCHSRKFELSDIAGRIVEFSVDQHGSRFIQQKLEVCTDDQKSDVFKEVLPCASQLMSDVFGNYVIQKFFEYGSAAQRKELADHLKGQMLPLSLQMYGCRVIQKALDVIEIDQKTQLVLELDGHVMRCVHDQNGNHVIQKCIECLPGDKIGFIISAFCDKVATLSCHPYGCRVIQRVLEHCSNEHLSQCIVDEILGSACLLAEDQYGNYVTQHVLERGNAQERSKIISKLSGKIVQMSQHKYASNVVEKCLEYGDAAEREIIIEEIIRQTEENDSLLLMMKDQFANYVVQKILEVSNERHRAILLDQIKTHLHALKKYTYGKHIVARFEQLTSEDTQGSEVAIEQ</sequence>
<evidence type="ECO:0000256" key="4">
    <source>
        <dbReference type="ARBA" id="ARBA00022845"/>
    </source>
</evidence>
<dbReference type="GO" id="GO:0006417">
    <property type="term" value="P:regulation of translation"/>
    <property type="evidence" value="ECO:0007669"/>
    <property type="project" value="UniProtKB-KW"/>
</dbReference>
<dbReference type="InterPro" id="IPR033712">
    <property type="entry name" value="Pumilio_RNA-bd"/>
</dbReference>
<dbReference type="CDD" id="cd07920">
    <property type="entry name" value="Pumilio"/>
    <property type="match status" value="1"/>
</dbReference>
<keyword evidence="4" id="KW-0810">Translation regulation</keyword>
<dbReference type="InterPro" id="IPR012940">
    <property type="entry name" value="NABP"/>
</dbReference>
<keyword evidence="2" id="KW-0963">Cytoplasm</keyword>
<evidence type="ECO:0000256" key="1">
    <source>
        <dbReference type="ARBA" id="ARBA00004496"/>
    </source>
</evidence>
<keyword evidence="10" id="KW-1185">Reference proteome</keyword>
<accession>A0AAN7KBY1</accession>
<dbReference type="PANTHER" id="PTHR12537:SF121">
    <property type="entry name" value="PUMILIO HOMOLOG 5"/>
    <property type="match status" value="1"/>
</dbReference>
<evidence type="ECO:0000256" key="6">
    <source>
        <dbReference type="ARBA" id="ARBA00055193"/>
    </source>
</evidence>
<evidence type="ECO:0000256" key="5">
    <source>
        <dbReference type="ARBA" id="ARBA00022884"/>
    </source>
</evidence>
<dbReference type="Pfam" id="PF00806">
    <property type="entry name" value="PUF"/>
    <property type="match status" value="8"/>
</dbReference>
<dbReference type="SUPFAM" id="SSF48371">
    <property type="entry name" value="ARM repeat"/>
    <property type="match status" value="1"/>
</dbReference>
<evidence type="ECO:0000313" key="10">
    <source>
        <dbReference type="Proteomes" id="UP001345219"/>
    </source>
</evidence>
<dbReference type="InterPro" id="IPR011989">
    <property type="entry name" value="ARM-like"/>
</dbReference>
<dbReference type="InterPro" id="IPR001313">
    <property type="entry name" value="Pumilio_RNA-bd_rpt"/>
</dbReference>